<organism evidence="22 23">
    <name type="scientific">Phytophthora cactorum</name>
    <dbReference type="NCBI Taxonomy" id="29920"/>
    <lineage>
        <taxon>Eukaryota</taxon>
        <taxon>Sar</taxon>
        <taxon>Stramenopiles</taxon>
        <taxon>Oomycota</taxon>
        <taxon>Peronosporomycetes</taxon>
        <taxon>Peronosporales</taxon>
        <taxon>Peronosporaceae</taxon>
        <taxon>Phytophthora</taxon>
    </lineage>
</organism>
<dbReference type="AlphaFoldDB" id="A0A8T1V1R4"/>
<keyword evidence="7 20" id="KW-0547">Nucleotide-binding</keyword>
<evidence type="ECO:0000256" key="12">
    <source>
        <dbReference type="ARBA" id="ARBA00023306"/>
    </source>
</evidence>
<dbReference type="PANTHER" id="PTHR24056">
    <property type="entry name" value="CELL DIVISION PROTEIN KINASE"/>
    <property type="match status" value="1"/>
</dbReference>
<keyword evidence="6" id="KW-0808">Transferase</keyword>
<dbReference type="InterPro" id="IPR017441">
    <property type="entry name" value="Protein_kinase_ATP_BS"/>
</dbReference>
<dbReference type="SMART" id="SM00220">
    <property type="entry name" value="S_TKc"/>
    <property type="match status" value="1"/>
</dbReference>
<evidence type="ECO:0000256" key="9">
    <source>
        <dbReference type="ARBA" id="ARBA00022777"/>
    </source>
</evidence>
<evidence type="ECO:0000256" key="18">
    <source>
        <dbReference type="ARBA" id="ARBA00048367"/>
    </source>
</evidence>
<dbReference type="InterPro" id="IPR000719">
    <property type="entry name" value="Prot_kinase_dom"/>
</dbReference>
<dbReference type="PROSITE" id="PS50011">
    <property type="entry name" value="PROTEIN_KINASE_DOM"/>
    <property type="match status" value="1"/>
</dbReference>
<comment type="catalytic activity">
    <reaction evidence="17">
        <text>L-threonyl-[protein] + ATP = O-phospho-L-threonyl-[protein] + ADP + H(+)</text>
        <dbReference type="Rhea" id="RHEA:46608"/>
        <dbReference type="Rhea" id="RHEA-COMP:11060"/>
        <dbReference type="Rhea" id="RHEA-COMP:11605"/>
        <dbReference type="ChEBI" id="CHEBI:15378"/>
        <dbReference type="ChEBI" id="CHEBI:30013"/>
        <dbReference type="ChEBI" id="CHEBI:30616"/>
        <dbReference type="ChEBI" id="CHEBI:61977"/>
        <dbReference type="ChEBI" id="CHEBI:456216"/>
        <dbReference type="EC" id="2.7.11.22"/>
    </reaction>
</comment>
<evidence type="ECO:0000256" key="20">
    <source>
        <dbReference type="PROSITE-ProRule" id="PRU10141"/>
    </source>
</evidence>
<dbReference type="EC" id="2.7.11.22" evidence="3"/>
<proteinExistence type="inferred from homology"/>
<dbReference type="VEuPathDB" id="FungiDB:PC110_g215"/>
<feature type="domain" description="Protein kinase" evidence="21">
    <location>
        <begin position="298"/>
        <end position="573"/>
    </location>
</feature>
<evidence type="ECO:0000256" key="6">
    <source>
        <dbReference type="ARBA" id="ARBA00022679"/>
    </source>
</evidence>
<gene>
    <name evidence="22" type="ORF">JG687_00000004</name>
</gene>
<comment type="catalytic activity">
    <reaction evidence="18">
        <text>L-seryl-[protein] + ATP = O-phospho-L-seryl-[protein] + ADP + H(+)</text>
        <dbReference type="Rhea" id="RHEA:17989"/>
        <dbReference type="Rhea" id="RHEA-COMP:9863"/>
        <dbReference type="Rhea" id="RHEA-COMP:11604"/>
        <dbReference type="ChEBI" id="CHEBI:15378"/>
        <dbReference type="ChEBI" id="CHEBI:29999"/>
        <dbReference type="ChEBI" id="CHEBI:30616"/>
        <dbReference type="ChEBI" id="CHEBI:83421"/>
        <dbReference type="ChEBI" id="CHEBI:456216"/>
        <dbReference type="EC" id="2.7.11.22"/>
    </reaction>
</comment>
<keyword evidence="10 20" id="KW-0067">ATP-binding</keyword>
<dbReference type="VEuPathDB" id="FungiDB:PC110_g213"/>
<evidence type="ECO:0000313" key="23">
    <source>
        <dbReference type="Proteomes" id="UP000688947"/>
    </source>
</evidence>
<dbReference type="InterPro" id="IPR050108">
    <property type="entry name" value="CDK"/>
</dbReference>
<evidence type="ECO:0000259" key="21">
    <source>
        <dbReference type="PROSITE" id="PS50011"/>
    </source>
</evidence>
<evidence type="ECO:0000256" key="7">
    <source>
        <dbReference type="ARBA" id="ARBA00022741"/>
    </source>
</evidence>
<evidence type="ECO:0000256" key="13">
    <source>
        <dbReference type="ARBA" id="ARBA00038543"/>
    </source>
</evidence>
<dbReference type="FunFam" id="3.30.200.20:FF:000215">
    <property type="entry name" value="Cyclin-dependent kinase 2 (CDK2L)"/>
    <property type="match status" value="1"/>
</dbReference>
<evidence type="ECO:0000256" key="2">
    <source>
        <dbReference type="ARBA" id="ARBA00012409"/>
    </source>
</evidence>
<dbReference type="PANTHER" id="PTHR24056:SF46">
    <property type="entry name" value="CYCLIN-DEPENDENT KINASE 5"/>
    <property type="match status" value="1"/>
</dbReference>
<dbReference type="PROSITE" id="PS00107">
    <property type="entry name" value="PROTEIN_KINASE_ATP"/>
    <property type="match status" value="1"/>
</dbReference>
<comment type="similarity">
    <text evidence="1">Belongs to the protein kinase superfamily. CMGC Ser/Thr protein kinase family. CDC2/CDKX subfamily.</text>
</comment>
<keyword evidence="5" id="KW-0132">Cell division</keyword>
<evidence type="ECO:0000256" key="17">
    <source>
        <dbReference type="ARBA" id="ARBA00047811"/>
    </source>
</evidence>
<evidence type="ECO:0000256" key="8">
    <source>
        <dbReference type="ARBA" id="ARBA00022776"/>
    </source>
</evidence>
<name>A0A8T1V1R4_9STRA</name>
<dbReference type="Proteomes" id="UP000688947">
    <property type="component" value="Unassembled WGS sequence"/>
</dbReference>
<evidence type="ECO:0000256" key="5">
    <source>
        <dbReference type="ARBA" id="ARBA00022618"/>
    </source>
</evidence>
<sequence length="736" mass="83723">MAAFLERTQKLRQHIEALIRRDAAKRSLAVDGRAMRRRVDDYYLPMFSWTTEVVEAAQKKQGDGKRCVCIGLSCPQGGGKTTASMYMQEALALMGKKCAVMSLDDVYWKYEQQVALAKANPANPLLQYRGNPGTMDVPLLMDVVHECKTSTGEIALPRYDKSQHNGRGDRPLDVLLIEGWCMGFQAIDDASPELSVHMKAVNKELRALDKFYEELDGLVVIKIDNLDWVYEWREQPEQLLREAKKPAMTPDEVRDFVDRFMPAYKTYLKELYAADPKESTSPLAKQRFSHTPESMERYQKLEKIGEGTYGVVYKAKDRVTGEVIALKKIRLEAEDEGIPSTAIREISLLKELQHCNIVRLYNIVHTERKLTLVFEYLDQDLKKYLDVCEKGLEKPILKSFLYQLLRGIAYCHQHRVLHRDLKPQNLLINREGELKLGDFGLARAFGIPVRSYTHEVVTLWYRAPDVLMGSRKYSTPVDIWSVGCIFAEMANGGPLFAGTSEADQLDRIFRLLGTPTVEIFPAIEALLAILRGVRNGSFYGTKVRAPHALVMIFLFQKGSIRQKLRGIVRLTFEHSKNLALFVGVYKSVLAVLRAHQEHALGRYVSTGVGKPGAHWHAAVAGGIGGYLVWGRYSSVNFQIIMYLMSRVLISVVRVLAAKGYQPLAQHRFKHVYPLLATVVWASVMWLYENEPHTLHPSLLKSMQFLYDESCRWKDGLVEFLPSPATTAVFLLTWLRF</sequence>
<evidence type="ECO:0000256" key="15">
    <source>
        <dbReference type="ARBA" id="ARBA00041902"/>
    </source>
</evidence>
<evidence type="ECO:0000256" key="10">
    <source>
        <dbReference type="ARBA" id="ARBA00022840"/>
    </source>
</evidence>
<keyword evidence="8" id="KW-0498">Mitosis</keyword>
<keyword evidence="12" id="KW-0131">Cell cycle</keyword>
<dbReference type="GO" id="GO:0005737">
    <property type="term" value="C:cytoplasm"/>
    <property type="evidence" value="ECO:0007669"/>
    <property type="project" value="TreeGrafter"/>
</dbReference>
<dbReference type="GO" id="GO:0008353">
    <property type="term" value="F:RNA polymerase II CTD heptapeptide repeat kinase activity"/>
    <property type="evidence" value="ECO:0007669"/>
    <property type="project" value="UniProtKB-EC"/>
</dbReference>
<dbReference type="GO" id="GO:0005634">
    <property type="term" value="C:nucleus"/>
    <property type="evidence" value="ECO:0007669"/>
    <property type="project" value="TreeGrafter"/>
</dbReference>
<evidence type="ECO:0000256" key="3">
    <source>
        <dbReference type="ARBA" id="ARBA00012425"/>
    </source>
</evidence>
<dbReference type="PROSITE" id="PS00108">
    <property type="entry name" value="PROTEIN_KINASE_ST"/>
    <property type="match status" value="1"/>
</dbReference>
<feature type="binding site" evidence="20">
    <location>
        <position position="327"/>
    </location>
    <ligand>
        <name>ATP</name>
        <dbReference type="ChEBI" id="CHEBI:30616"/>
    </ligand>
</feature>
<keyword evidence="11" id="KW-0460">Magnesium</keyword>
<comment type="catalytic activity">
    <reaction evidence="19">
        <text>[DNA-directed RNA polymerase] + ATP = phospho-[DNA-directed RNA polymerase] + ADP + H(+)</text>
        <dbReference type="Rhea" id="RHEA:10216"/>
        <dbReference type="Rhea" id="RHEA-COMP:11321"/>
        <dbReference type="Rhea" id="RHEA-COMP:11322"/>
        <dbReference type="ChEBI" id="CHEBI:15378"/>
        <dbReference type="ChEBI" id="CHEBI:30616"/>
        <dbReference type="ChEBI" id="CHEBI:43176"/>
        <dbReference type="ChEBI" id="CHEBI:68546"/>
        <dbReference type="ChEBI" id="CHEBI:456216"/>
        <dbReference type="EC" id="2.7.11.23"/>
    </reaction>
</comment>
<dbReference type="OrthoDB" id="347435at2759"/>
<comment type="subunit">
    <text evidence="13">May form a complex composed of at least the catalytic subunit CRK2 and a cyclin.</text>
</comment>
<accession>A0A8T1V1R4</accession>
<evidence type="ECO:0000256" key="11">
    <source>
        <dbReference type="ARBA" id="ARBA00022842"/>
    </source>
</evidence>
<dbReference type="EC" id="2.7.11.23" evidence="2"/>
<evidence type="ECO:0000256" key="1">
    <source>
        <dbReference type="ARBA" id="ARBA00006485"/>
    </source>
</evidence>
<dbReference type="GO" id="GO:0004693">
    <property type="term" value="F:cyclin-dependent protein serine/threonine kinase activity"/>
    <property type="evidence" value="ECO:0007669"/>
    <property type="project" value="UniProtKB-EC"/>
</dbReference>
<keyword evidence="4" id="KW-0723">Serine/threonine-protein kinase</keyword>
<dbReference type="Pfam" id="PF00069">
    <property type="entry name" value="Pkinase"/>
    <property type="match status" value="1"/>
</dbReference>
<dbReference type="FunFam" id="1.10.510.10:FF:000624">
    <property type="entry name" value="Mitogen-activated protein kinase"/>
    <property type="match status" value="1"/>
</dbReference>
<evidence type="ECO:0000313" key="22">
    <source>
        <dbReference type="EMBL" id="KAG6975046.1"/>
    </source>
</evidence>
<evidence type="ECO:0000256" key="4">
    <source>
        <dbReference type="ARBA" id="ARBA00022527"/>
    </source>
</evidence>
<dbReference type="VEuPathDB" id="FungiDB:PC110_g212"/>
<keyword evidence="9" id="KW-0418">Kinase</keyword>
<dbReference type="EMBL" id="JAENGZ010000001">
    <property type="protein sequence ID" value="KAG6975046.1"/>
    <property type="molecule type" value="Genomic_DNA"/>
</dbReference>
<dbReference type="GO" id="GO:0051301">
    <property type="term" value="P:cell division"/>
    <property type="evidence" value="ECO:0007669"/>
    <property type="project" value="UniProtKB-KW"/>
</dbReference>
<reference evidence="22" key="1">
    <citation type="submission" date="2021-01" db="EMBL/GenBank/DDBJ databases">
        <title>Phytophthora aleatoria, a newly-described species from Pinus radiata is distinct from Phytophthora cactorum isolates based on comparative genomics.</title>
        <authorList>
            <person name="Mcdougal R."/>
            <person name="Panda P."/>
            <person name="Williams N."/>
            <person name="Studholme D.J."/>
        </authorList>
    </citation>
    <scope>NUCLEOTIDE SEQUENCE</scope>
    <source>
        <strain evidence="22">NZFS 3830</strain>
    </source>
</reference>
<protein>
    <recommendedName>
        <fullName evidence="14">Cyclin-dependent kinase 2 homolog</fullName>
        <ecNumber evidence="3">2.7.11.22</ecNumber>
        <ecNumber evidence="2">2.7.11.23</ecNumber>
    </recommendedName>
    <alternativeName>
        <fullName evidence="15">Cell division control protein 2 homolog</fullName>
    </alternativeName>
    <alternativeName>
        <fullName evidence="16">cdc2-related kinase 2</fullName>
    </alternativeName>
</protein>
<evidence type="ECO:0000256" key="14">
    <source>
        <dbReference type="ARBA" id="ARBA00039612"/>
    </source>
</evidence>
<dbReference type="InterPro" id="IPR008271">
    <property type="entry name" value="Ser/Thr_kinase_AS"/>
</dbReference>
<dbReference type="GO" id="GO:0005524">
    <property type="term" value="F:ATP binding"/>
    <property type="evidence" value="ECO:0007669"/>
    <property type="project" value="UniProtKB-UniRule"/>
</dbReference>
<evidence type="ECO:0000256" key="16">
    <source>
        <dbReference type="ARBA" id="ARBA00042858"/>
    </source>
</evidence>
<comment type="caution">
    <text evidence="22">The sequence shown here is derived from an EMBL/GenBank/DDBJ whole genome shotgun (WGS) entry which is preliminary data.</text>
</comment>
<evidence type="ECO:0000256" key="19">
    <source>
        <dbReference type="ARBA" id="ARBA00049280"/>
    </source>
</evidence>